<dbReference type="RefSeq" id="WP_013873969.1">
    <property type="nucleotide sequence ID" value="NC_015656.1"/>
</dbReference>
<evidence type="ECO:0000256" key="2">
    <source>
        <dbReference type="ARBA" id="ARBA00022801"/>
    </source>
</evidence>
<dbReference type="InterPro" id="IPR011042">
    <property type="entry name" value="6-blade_b-propeller_TolB-like"/>
</dbReference>
<proteinExistence type="inferred from homology"/>
<dbReference type="InterPro" id="IPR051262">
    <property type="entry name" value="SMP-30/CGR1_Lactonase"/>
</dbReference>
<dbReference type="PANTHER" id="PTHR47572">
    <property type="entry name" value="LIPOPROTEIN-RELATED"/>
    <property type="match status" value="1"/>
</dbReference>
<feature type="domain" description="SMP-30/Gluconolactonase/LRE-like region" evidence="3">
    <location>
        <begin position="12"/>
        <end position="264"/>
    </location>
</feature>
<sequence length="295" mass="31820">MEKLLEGGLFFEGPRWHDGSWYVSDLYAHEVLRVGVDGRAEHVVTVPNQPSGLGWLPEGSLLVASMTDRRILRLSPDGVVSQHADLSALSAQYINDMVVDGFGRAYVGTFGFDLFAGATPKPGDILRVDPDGSVHVAAQDLRFPNGMVVTPENDTLIVAETFGGRFTAFTIDRDGSLRDRRVWSQVGTEPSYESIETIVRTDFAPDGCVLDAEGHIWVADALNGRACRVAPGGKVVDEVHAPGGLGLYSCTLGGEDGRTLLACTAPSFAEHERKAAKEGELYVHTVDVPRSEGRP</sequence>
<dbReference type="Gene3D" id="2.120.10.30">
    <property type="entry name" value="TolB, C-terminal domain"/>
    <property type="match status" value="1"/>
</dbReference>
<dbReference type="EMBL" id="CP002801">
    <property type="protein sequence ID" value="AEH10056.1"/>
    <property type="molecule type" value="Genomic_DNA"/>
</dbReference>
<dbReference type="eggNOG" id="COG3386">
    <property type="taxonomic scope" value="Bacteria"/>
</dbReference>
<evidence type="ECO:0000313" key="4">
    <source>
        <dbReference type="EMBL" id="AEH10056.1"/>
    </source>
</evidence>
<dbReference type="HOGENOM" id="CLU_036110_4_0_11"/>
<dbReference type="AlphaFoldDB" id="F8B435"/>
<organism evidence="4 5">
    <name type="scientific">Candidatus Protofrankia datiscae</name>
    <dbReference type="NCBI Taxonomy" id="2716812"/>
    <lineage>
        <taxon>Bacteria</taxon>
        <taxon>Bacillati</taxon>
        <taxon>Actinomycetota</taxon>
        <taxon>Actinomycetes</taxon>
        <taxon>Frankiales</taxon>
        <taxon>Frankiaceae</taxon>
        <taxon>Protofrankia</taxon>
    </lineage>
</organism>
<dbReference type="STRING" id="656024.FsymDg_2707"/>
<dbReference type="Pfam" id="PF08450">
    <property type="entry name" value="SGL"/>
    <property type="match status" value="1"/>
</dbReference>
<keyword evidence="5" id="KW-1185">Reference proteome</keyword>
<accession>F8B435</accession>
<dbReference type="Proteomes" id="UP000001549">
    <property type="component" value="Chromosome"/>
</dbReference>
<evidence type="ECO:0000256" key="1">
    <source>
        <dbReference type="ARBA" id="ARBA00008853"/>
    </source>
</evidence>
<evidence type="ECO:0000313" key="5">
    <source>
        <dbReference type="Proteomes" id="UP000001549"/>
    </source>
</evidence>
<reference evidence="4 5" key="1">
    <citation type="submission" date="2011-05" db="EMBL/GenBank/DDBJ databases">
        <title>Complete sequence of chromosome of Frankia symbiont of Datisca glomerata.</title>
        <authorList>
            <consortium name="US DOE Joint Genome Institute"/>
            <person name="Lucas S."/>
            <person name="Han J."/>
            <person name="Lapidus A."/>
            <person name="Cheng J.-F."/>
            <person name="Goodwin L."/>
            <person name="Pitluck S."/>
            <person name="Peters L."/>
            <person name="Mikhailova N."/>
            <person name="Chertkov O."/>
            <person name="Teshima H."/>
            <person name="Han C."/>
            <person name="Tapia R."/>
            <person name="Land M."/>
            <person name="Hauser L."/>
            <person name="Kyrpides N."/>
            <person name="Ivanova N."/>
            <person name="Pagani I."/>
            <person name="Berry A."/>
            <person name="Pawlowski K."/>
            <person name="Persson T."/>
            <person name="Vanden Heuvel B."/>
            <person name="Benson D."/>
            <person name="Woyke T."/>
        </authorList>
    </citation>
    <scope>NUCLEOTIDE SEQUENCE [LARGE SCALE GENOMIC DNA]</scope>
    <source>
        <strain evidence="5">4085684</strain>
    </source>
</reference>
<comment type="similarity">
    <text evidence="1">Belongs to the SMP-30/CGR1 family.</text>
</comment>
<protein>
    <submittedName>
        <fullName evidence="4">SMP-30/Gluconolaconase/LRE-like region-containing protein</fullName>
    </submittedName>
</protein>
<dbReference type="KEGG" id="fsy:FsymDg_2707"/>
<dbReference type="InterPro" id="IPR013658">
    <property type="entry name" value="SGL"/>
</dbReference>
<dbReference type="SUPFAM" id="SSF63829">
    <property type="entry name" value="Calcium-dependent phosphotriesterase"/>
    <property type="match status" value="1"/>
</dbReference>
<dbReference type="GO" id="GO:0016787">
    <property type="term" value="F:hydrolase activity"/>
    <property type="evidence" value="ECO:0007669"/>
    <property type="project" value="UniProtKB-KW"/>
</dbReference>
<keyword evidence="2" id="KW-0378">Hydrolase</keyword>
<name>F8B435_9ACTN</name>
<evidence type="ECO:0000259" key="3">
    <source>
        <dbReference type="Pfam" id="PF08450"/>
    </source>
</evidence>
<gene>
    <name evidence="4" type="ordered locus">FsymDg_2707</name>
</gene>
<dbReference type="PANTHER" id="PTHR47572:SF4">
    <property type="entry name" value="LACTONASE DRP35"/>
    <property type="match status" value="1"/>
</dbReference>